<evidence type="ECO:0000259" key="10">
    <source>
        <dbReference type="PROSITE" id="PS50089"/>
    </source>
</evidence>
<dbReference type="PROSITE" id="PS50089">
    <property type="entry name" value="ZF_RING_2"/>
    <property type="match status" value="1"/>
</dbReference>
<evidence type="ECO:0000313" key="12">
    <source>
        <dbReference type="EMBL" id="CAB9506781.1"/>
    </source>
</evidence>
<dbReference type="OrthoDB" id="10009520at2759"/>
<keyword evidence="4" id="KW-0677">Repeat</keyword>
<keyword evidence="13" id="KW-1185">Reference proteome</keyword>
<dbReference type="InterPro" id="IPR002867">
    <property type="entry name" value="IBR_dom"/>
</dbReference>
<protein>
    <submittedName>
        <fullName evidence="12">RanBP-type and C3HC4-type zinc finger-containing protein 1</fullName>
    </submittedName>
</protein>
<feature type="domain" description="RING-type" evidence="11">
    <location>
        <begin position="47"/>
        <end position="273"/>
    </location>
</feature>
<evidence type="ECO:0000256" key="5">
    <source>
        <dbReference type="ARBA" id="ARBA00022771"/>
    </source>
</evidence>
<keyword evidence="3" id="KW-0479">Metal-binding</keyword>
<comment type="pathway">
    <text evidence="1">Protein modification; protein ubiquitination.</text>
</comment>
<dbReference type="SUPFAM" id="SSF57850">
    <property type="entry name" value="RING/U-box"/>
    <property type="match status" value="3"/>
</dbReference>
<feature type="domain" description="RING-type" evidence="10">
    <location>
        <begin position="51"/>
        <end position="100"/>
    </location>
</feature>
<evidence type="ECO:0000256" key="3">
    <source>
        <dbReference type="ARBA" id="ARBA00022723"/>
    </source>
</evidence>
<dbReference type="Proteomes" id="UP001153069">
    <property type="component" value="Unassembled WGS sequence"/>
</dbReference>
<dbReference type="SMART" id="SM00647">
    <property type="entry name" value="IBR"/>
    <property type="match status" value="2"/>
</dbReference>
<proteinExistence type="predicted"/>
<evidence type="ECO:0000256" key="8">
    <source>
        <dbReference type="PROSITE-ProRule" id="PRU00175"/>
    </source>
</evidence>
<gene>
    <name evidence="12" type="ORF">SEMRO_279_G106660.1</name>
</gene>
<dbReference type="GO" id="GO:0097039">
    <property type="term" value="P:protein linear polyubiquitination"/>
    <property type="evidence" value="ECO:0007669"/>
    <property type="project" value="TreeGrafter"/>
</dbReference>
<keyword evidence="5 8" id="KW-0863">Zinc-finger</keyword>
<accession>A0A9N8DQN3</accession>
<dbReference type="Pfam" id="PF01485">
    <property type="entry name" value="IBR"/>
    <property type="match status" value="1"/>
</dbReference>
<dbReference type="PANTHER" id="PTHR22770">
    <property type="entry name" value="UBIQUITIN CONJUGATING ENZYME 7 INTERACTING PROTEIN-RELATED"/>
    <property type="match status" value="1"/>
</dbReference>
<organism evidence="12 13">
    <name type="scientific">Seminavis robusta</name>
    <dbReference type="NCBI Taxonomy" id="568900"/>
    <lineage>
        <taxon>Eukaryota</taxon>
        <taxon>Sar</taxon>
        <taxon>Stramenopiles</taxon>
        <taxon>Ochrophyta</taxon>
        <taxon>Bacillariophyta</taxon>
        <taxon>Bacillariophyceae</taxon>
        <taxon>Bacillariophycidae</taxon>
        <taxon>Naviculales</taxon>
        <taxon>Naviculaceae</taxon>
        <taxon>Seminavis</taxon>
    </lineage>
</organism>
<keyword evidence="2" id="KW-0808">Transferase</keyword>
<reference evidence="12" key="1">
    <citation type="submission" date="2020-06" db="EMBL/GenBank/DDBJ databases">
        <authorList>
            <consortium name="Plant Systems Biology data submission"/>
        </authorList>
    </citation>
    <scope>NUCLEOTIDE SEQUENCE</scope>
    <source>
        <strain evidence="12">D6</strain>
    </source>
</reference>
<evidence type="ECO:0000256" key="9">
    <source>
        <dbReference type="SAM" id="MobiDB-lite"/>
    </source>
</evidence>
<dbReference type="GO" id="GO:0000151">
    <property type="term" value="C:ubiquitin ligase complex"/>
    <property type="evidence" value="ECO:0007669"/>
    <property type="project" value="TreeGrafter"/>
</dbReference>
<dbReference type="PANTHER" id="PTHR22770:SF13">
    <property type="entry name" value="RING-TYPE DOMAIN-CONTAINING PROTEIN"/>
    <property type="match status" value="1"/>
</dbReference>
<name>A0A9N8DQN3_9STRA</name>
<dbReference type="GO" id="GO:0008270">
    <property type="term" value="F:zinc ion binding"/>
    <property type="evidence" value="ECO:0007669"/>
    <property type="project" value="UniProtKB-KW"/>
</dbReference>
<evidence type="ECO:0000256" key="6">
    <source>
        <dbReference type="ARBA" id="ARBA00022786"/>
    </source>
</evidence>
<evidence type="ECO:0000313" key="13">
    <source>
        <dbReference type="Proteomes" id="UP001153069"/>
    </source>
</evidence>
<dbReference type="GO" id="GO:0043161">
    <property type="term" value="P:proteasome-mediated ubiquitin-dependent protein catabolic process"/>
    <property type="evidence" value="ECO:0007669"/>
    <property type="project" value="TreeGrafter"/>
</dbReference>
<evidence type="ECO:0000256" key="1">
    <source>
        <dbReference type="ARBA" id="ARBA00004906"/>
    </source>
</evidence>
<dbReference type="InterPro" id="IPR013083">
    <property type="entry name" value="Znf_RING/FYVE/PHD"/>
</dbReference>
<dbReference type="GO" id="GO:0004842">
    <property type="term" value="F:ubiquitin-protein transferase activity"/>
    <property type="evidence" value="ECO:0007669"/>
    <property type="project" value="TreeGrafter"/>
</dbReference>
<keyword evidence="6" id="KW-0833">Ubl conjugation pathway</keyword>
<feature type="region of interest" description="Disordered" evidence="9">
    <location>
        <begin position="441"/>
        <end position="467"/>
    </location>
</feature>
<dbReference type="AlphaFoldDB" id="A0A9N8DQN3"/>
<dbReference type="InterPro" id="IPR051628">
    <property type="entry name" value="LUBAC_E3_Ligases"/>
</dbReference>
<evidence type="ECO:0000256" key="7">
    <source>
        <dbReference type="ARBA" id="ARBA00022833"/>
    </source>
</evidence>
<dbReference type="EMBL" id="CAICTM010000278">
    <property type="protein sequence ID" value="CAB9506781.1"/>
    <property type="molecule type" value="Genomic_DNA"/>
</dbReference>
<dbReference type="Gene3D" id="3.30.40.10">
    <property type="entry name" value="Zinc/RING finger domain, C3HC4 (zinc finger)"/>
    <property type="match status" value="1"/>
</dbReference>
<feature type="compositionally biased region" description="Basic and acidic residues" evidence="9">
    <location>
        <begin position="458"/>
        <end position="467"/>
    </location>
</feature>
<dbReference type="InterPro" id="IPR001841">
    <property type="entry name" value="Znf_RING"/>
</dbReference>
<evidence type="ECO:0000256" key="4">
    <source>
        <dbReference type="ARBA" id="ARBA00022737"/>
    </source>
</evidence>
<dbReference type="InterPro" id="IPR044066">
    <property type="entry name" value="TRIAD_supradom"/>
</dbReference>
<dbReference type="Gene3D" id="1.20.120.1750">
    <property type="match status" value="1"/>
</dbReference>
<dbReference type="PROSITE" id="PS51873">
    <property type="entry name" value="TRIAD"/>
    <property type="match status" value="1"/>
</dbReference>
<dbReference type="GO" id="GO:0043130">
    <property type="term" value="F:ubiquitin binding"/>
    <property type="evidence" value="ECO:0007669"/>
    <property type="project" value="TreeGrafter"/>
</dbReference>
<evidence type="ECO:0000256" key="2">
    <source>
        <dbReference type="ARBA" id="ARBA00022679"/>
    </source>
</evidence>
<evidence type="ECO:0000259" key="11">
    <source>
        <dbReference type="PROSITE" id="PS51873"/>
    </source>
</evidence>
<keyword evidence="7" id="KW-0862">Zinc</keyword>
<comment type="caution">
    <text evidence="12">The sequence shown here is derived from an EMBL/GenBank/DDBJ whole genome shotgun (WGS) entry which is preliminary data.</text>
</comment>
<sequence length="467" mass="50101">MAKSNKKDEVIEILDSDDEVAYGAPVASASAAAPKSGNAYSFRRPRKGGDCSICYCDYSRDEGVCLRGCGHVSCCQDCFVQYVQQKAKDGEVLATQMVCPFVSKDSKHKKCNAPLTQGDILACLSGEEDQERYLRLSLSRAVDQNDNLGCCPTAGCSFQFEFDENDRKLDCPLCHQTYCLVCKAGPWHAGVSCEEFQLQQKATGTDDDDDDEFQKFASQQKLKQCPKCQFWVEKANGCDAMHCRCNLVFCYRCGGCLKGTAQKNGFKECNCGSHVHGLLQTHERAPINHNNIGNHNPRVAGAPPAFGQGMMVGPQFGGFPPIPPLPPLPPLLPPPPDFGPFGQGMMPDFGGPGAFGGFPPPLPPPPPPPPDFGPFGQGMMPGFGGPGAFGGFPPVPPPPPNVAPHFGAPGGFGGFPPPFPPPPPDFGPFGPGMPGMHGMQFPGHGQRLGDGANNHHNNMRERRDGYY</sequence>